<name>A0A2U2J5I6_9SPHN</name>
<keyword evidence="2" id="KW-1133">Transmembrane helix</keyword>
<keyword evidence="1" id="KW-0175">Coiled coil</keyword>
<protein>
    <submittedName>
        <fullName evidence="3">Uncharacterized protein</fullName>
    </submittedName>
</protein>
<dbReference type="AlphaFoldDB" id="A0A2U2J5I6"/>
<dbReference type="RefSeq" id="WP_109271747.1">
    <property type="nucleotide sequence ID" value="NZ_QFFF01000001.1"/>
</dbReference>
<feature type="transmembrane region" description="Helical" evidence="2">
    <location>
        <begin position="6"/>
        <end position="26"/>
    </location>
</feature>
<comment type="caution">
    <text evidence="3">The sequence shown here is derived from an EMBL/GenBank/DDBJ whole genome shotgun (WGS) entry which is preliminary data.</text>
</comment>
<evidence type="ECO:0000313" key="4">
    <source>
        <dbReference type="Proteomes" id="UP000245916"/>
    </source>
</evidence>
<evidence type="ECO:0000313" key="3">
    <source>
        <dbReference type="EMBL" id="PWG03608.1"/>
    </source>
</evidence>
<accession>A0A2U2J5I6</accession>
<keyword evidence="2" id="KW-0472">Membrane</keyword>
<dbReference type="Proteomes" id="UP000245916">
    <property type="component" value="Unassembled WGS sequence"/>
</dbReference>
<evidence type="ECO:0000256" key="2">
    <source>
        <dbReference type="SAM" id="Phobius"/>
    </source>
</evidence>
<gene>
    <name evidence="3" type="ORF">DF286_12535</name>
</gene>
<dbReference type="OrthoDB" id="7472820at2"/>
<evidence type="ECO:0000256" key="1">
    <source>
        <dbReference type="SAM" id="Coils"/>
    </source>
</evidence>
<dbReference type="EMBL" id="QFFF01000001">
    <property type="protein sequence ID" value="PWG03608.1"/>
    <property type="molecule type" value="Genomic_DNA"/>
</dbReference>
<sequence length="97" mass="10938">MSWGSPAFVLAIIAMSYGAWLITSWIRAKHGYPIENEWGGMTEKNDGPDARRQIEILSNENAGLKGQVSRLEERIAVLERIATDPAERTAREIEKLR</sequence>
<organism evidence="3 4">
    <name type="scientific">Allosphingosinicella humi</name>
    <dbReference type="NCBI Taxonomy" id="2068657"/>
    <lineage>
        <taxon>Bacteria</taxon>
        <taxon>Pseudomonadati</taxon>
        <taxon>Pseudomonadota</taxon>
        <taxon>Alphaproteobacteria</taxon>
        <taxon>Sphingomonadales</taxon>
        <taxon>Sphingomonadaceae</taxon>
        <taxon>Allosphingosinicella</taxon>
    </lineage>
</organism>
<proteinExistence type="predicted"/>
<reference evidence="3 4" key="1">
    <citation type="submission" date="2018-05" db="EMBL/GenBank/DDBJ databases">
        <title>Genome of Sphingosinicella humi QZX222.</title>
        <authorList>
            <person name="Qiao Z."/>
            <person name="Wang G."/>
        </authorList>
    </citation>
    <scope>NUCLEOTIDE SEQUENCE [LARGE SCALE GENOMIC DNA]</scope>
    <source>
        <strain evidence="3 4">QZX222</strain>
    </source>
</reference>
<keyword evidence="4" id="KW-1185">Reference proteome</keyword>
<feature type="coiled-coil region" evidence="1">
    <location>
        <begin position="54"/>
        <end position="81"/>
    </location>
</feature>
<keyword evidence="2" id="KW-0812">Transmembrane</keyword>